<dbReference type="RefSeq" id="WP_188773705.1">
    <property type="nucleotide sequence ID" value="NZ_BMMB01000001.1"/>
</dbReference>
<protein>
    <submittedName>
        <fullName evidence="1">Uncharacterized protein</fullName>
    </submittedName>
</protein>
<keyword evidence="2" id="KW-1185">Reference proteome</keyword>
<organism evidence="1 2">
    <name type="scientific">Paenibacillus hunanensis</name>
    <dbReference type="NCBI Taxonomy" id="539262"/>
    <lineage>
        <taxon>Bacteria</taxon>
        <taxon>Bacillati</taxon>
        <taxon>Bacillota</taxon>
        <taxon>Bacilli</taxon>
        <taxon>Bacillales</taxon>
        <taxon>Paenibacillaceae</taxon>
        <taxon>Paenibacillus</taxon>
    </lineage>
</organism>
<comment type="caution">
    <text evidence="1">The sequence shown here is derived from an EMBL/GenBank/DDBJ whole genome shotgun (WGS) entry which is preliminary data.</text>
</comment>
<evidence type="ECO:0000313" key="1">
    <source>
        <dbReference type="EMBL" id="MDR6243523.1"/>
    </source>
</evidence>
<name>A0ABU1IWA7_9BACL</name>
<sequence length="96" mass="11431">MLEFIVPSIEKRIENITKESNQNSQQQYIEFDQILANIKRHLPDHLHDAAEQLETMYIQRTDDIAPVYYRTGFDDAIKLFRFFQNVSSDQLKINQI</sequence>
<gene>
    <name evidence="1" type="ORF">JOC58_001410</name>
</gene>
<proteinExistence type="predicted"/>
<accession>A0ABU1IWA7</accession>
<dbReference type="EMBL" id="JAVDQH010000004">
    <property type="protein sequence ID" value="MDR6243523.1"/>
    <property type="molecule type" value="Genomic_DNA"/>
</dbReference>
<evidence type="ECO:0000313" key="2">
    <source>
        <dbReference type="Proteomes" id="UP001185028"/>
    </source>
</evidence>
<reference evidence="1 2" key="1">
    <citation type="submission" date="2023-07" db="EMBL/GenBank/DDBJ databases">
        <title>Genomic Encyclopedia of Type Strains, Phase IV (KMG-IV): sequencing the most valuable type-strain genomes for metagenomic binning, comparative biology and taxonomic classification.</title>
        <authorList>
            <person name="Goeker M."/>
        </authorList>
    </citation>
    <scope>NUCLEOTIDE SEQUENCE [LARGE SCALE GENOMIC DNA]</scope>
    <source>
        <strain evidence="1 2">DSM 22170</strain>
    </source>
</reference>
<dbReference type="Proteomes" id="UP001185028">
    <property type="component" value="Unassembled WGS sequence"/>
</dbReference>